<comment type="caution">
    <text evidence="5">The sequence shown here is derived from an EMBL/GenBank/DDBJ whole genome shotgun (WGS) entry which is preliminary data.</text>
</comment>
<organism evidence="5 6">
    <name type="scientific">Gomphillus americanus</name>
    <dbReference type="NCBI Taxonomy" id="1940652"/>
    <lineage>
        <taxon>Eukaryota</taxon>
        <taxon>Fungi</taxon>
        <taxon>Dikarya</taxon>
        <taxon>Ascomycota</taxon>
        <taxon>Pezizomycotina</taxon>
        <taxon>Lecanoromycetes</taxon>
        <taxon>OSLEUM clade</taxon>
        <taxon>Ostropomycetidae</taxon>
        <taxon>Ostropales</taxon>
        <taxon>Graphidaceae</taxon>
        <taxon>Gomphilloideae</taxon>
        <taxon>Gomphillus</taxon>
    </lineage>
</organism>
<name>A0A8H3IS27_9LECA</name>
<feature type="domain" description="Ketoreductase" evidence="4">
    <location>
        <begin position="10"/>
        <end position="198"/>
    </location>
</feature>
<evidence type="ECO:0000313" key="6">
    <source>
        <dbReference type="Proteomes" id="UP000664169"/>
    </source>
</evidence>
<dbReference type="Pfam" id="PF13561">
    <property type="entry name" value="adh_short_C2"/>
    <property type="match status" value="1"/>
</dbReference>
<dbReference type="Gene3D" id="3.40.50.720">
    <property type="entry name" value="NAD(P)-binding Rossmann-like Domain"/>
    <property type="match status" value="1"/>
</dbReference>
<dbReference type="PROSITE" id="PS00061">
    <property type="entry name" value="ADH_SHORT"/>
    <property type="match status" value="1"/>
</dbReference>
<evidence type="ECO:0000256" key="1">
    <source>
        <dbReference type="ARBA" id="ARBA00006484"/>
    </source>
</evidence>
<dbReference type="FunFam" id="3.40.50.720:FF:000084">
    <property type="entry name" value="Short-chain dehydrogenase reductase"/>
    <property type="match status" value="1"/>
</dbReference>
<protein>
    <recommendedName>
        <fullName evidence="4">Ketoreductase domain-containing protein</fullName>
    </recommendedName>
</protein>
<dbReference type="InterPro" id="IPR036291">
    <property type="entry name" value="NAD(P)-bd_dom_sf"/>
</dbReference>
<dbReference type="PANTHER" id="PTHR43639:SF1">
    <property type="entry name" value="SHORT-CHAIN DEHYDROGENASE_REDUCTASE FAMILY PROTEIN"/>
    <property type="match status" value="1"/>
</dbReference>
<sequence>MALPQTLTGKTALVTGSSRGIGAAIALKLASHGANVVINYHSNPDKAEAVAKQAIDLGVKAICVKADVSKKTDVAHLFEQAKQHLGRIDIVMSNSGIEHFGDLETVKEEEFDRVFNTNVKGQFFVAQEAHKYLEDKGRLILISSISAVMGFPRHAVYSASKAAIQGMVRCLAYDFGQRGITVNCIAPGGVKTDMWTEAAAQYIEGGDTMAPEKIEKLVAGWSPLKRAGEVDDIANIVSVIASPEAQWITGQTIHAGGGAYTG</sequence>
<dbReference type="SUPFAM" id="SSF51735">
    <property type="entry name" value="NAD(P)-binding Rossmann-fold domains"/>
    <property type="match status" value="1"/>
</dbReference>
<keyword evidence="3" id="KW-0560">Oxidoreductase</keyword>
<comment type="similarity">
    <text evidence="1">Belongs to the short-chain dehydrogenases/reductases (SDR) family.</text>
</comment>
<evidence type="ECO:0000313" key="5">
    <source>
        <dbReference type="EMBL" id="CAF9929498.1"/>
    </source>
</evidence>
<gene>
    <name evidence="5" type="ORF">GOMPHAMPRED_005423</name>
</gene>
<proteinExistence type="inferred from homology"/>
<dbReference type="OrthoDB" id="47007at2759"/>
<keyword evidence="6" id="KW-1185">Reference proteome</keyword>
<dbReference type="InterPro" id="IPR002347">
    <property type="entry name" value="SDR_fam"/>
</dbReference>
<evidence type="ECO:0000256" key="2">
    <source>
        <dbReference type="ARBA" id="ARBA00022857"/>
    </source>
</evidence>
<dbReference type="GO" id="GO:0016491">
    <property type="term" value="F:oxidoreductase activity"/>
    <property type="evidence" value="ECO:0007669"/>
    <property type="project" value="UniProtKB-KW"/>
</dbReference>
<dbReference type="PRINTS" id="PR00080">
    <property type="entry name" value="SDRFAMILY"/>
</dbReference>
<dbReference type="AlphaFoldDB" id="A0A8H3IS27"/>
<dbReference type="InterPro" id="IPR020904">
    <property type="entry name" value="Sc_DH/Rdtase_CS"/>
</dbReference>
<dbReference type="Proteomes" id="UP000664169">
    <property type="component" value="Unassembled WGS sequence"/>
</dbReference>
<evidence type="ECO:0000256" key="3">
    <source>
        <dbReference type="ARBA" id="ARBA00023002"/>
    </source>
</evidence>
<dbReference type="EMBL" id="CAJPDQ010000032">
    <property type="protein sequence ID" value="CAF9929498.1"/>
    <property type="molecule type" value="Genomic_DNA"/>
</dbReference>
<dbReference type="SMART" id="SM00822">
    <property type="entry name" value="PKS_KR"/>
    <property type="match status" value="1"/>
</dbReference>
<dbReference type="InterPro" id="IPR057326">
    <property type="entry name" value="KR_dom"/>
</dbReference>
<dbReference type="PRINTS" id="PR00081">
    <property type="entry name" value="GDHRDH"/>
</dbReference>
<reference evidence="5" key="1">
    <citation type="submission" date="2021-03" db="EMBL/GenBank/DDBJ databases">
        <authorList>
            <person name="Tagirdzhanova G."/>
        </authorList>
    </citation>
    <scope>NUCLEOTIDE SEQUENCE</scope>
</reference>
<dbReference type="PANTHER" id="PTHR43639">
    <property type="entry name" value="OXIDOREDUCTASE, SHORT-CHAIN DEHYDROGENASE/REDUCTASE FAMILY (AFU_ORTHOLOGUE AFUA_5G02870)"/>
    <property type="match status" value="1"/>
</dbReference>
<accession>A0A8H3IS27</accession>
<evidence type="ECO:0000259" key="4">
    <source>
        <dbReference type="SMART" id="SM00822"/>
    </source>
</evidence>
<keyword evidence="2" id="KW-0521">NADP</keyword>